<dbReference type="GO" id="GO:0016887">
    <property type="term" value="F:ATP hydrolysis activity"/>
    <property type="evidence" value="ECO:0007669"/>
    <property type="project" value="InterPro"/>
</dbReference>
<reference evidence="1" key="1">
    <citation type="submission" date="2022-10" db="EMBL/GenBank/DDBJ databases">
        <authorList>
            <person name="Yu W.X."/>
        </authorList>
    </citation>
    <scope>NUCLEOTIDE SEQUENCE</scope>
    <source>
        <strain evidence="1">D04</strain>
    </source>
</reference>
<sequence>MKFTINKVLLWSSKTDYLRQIEFEPNKVNLLTGTNDRGKTAILEIISYCLLSEKVDIPQEVINENVSWYGINITINRNTYTIARAKLGTAGETSFEIYLSKIGEIPNKPTNNSKKREVLSILDDEFNLKFAKFDFEGEKADLIKNVSYRSLLILNVLTDNVITHRDDYLDFGAFKQDKNEKEKRTKENFDVAFNLAIGAEDPSNVILRKRIEKLEKLKNTNETKRNEFEKILYSISKDAKNFGIIDDTIVGFDDNYKAVKNLMQKFNNDKLSTDLVQFEDLKTQELILTRQIKSLKRYKRDFDKYNELNEKDVDSIQAIDYVYNNFSEVIETPIVLEFIENLETEYKNIKKQILDSPFEAPDVSQEINELQEQLSDIQKELEQFPLFNWNFENEVGKYIHIGRLKERFMKNEEYKAKEKFDLNIAAFEKEIAELEPYIQSKHIDKTLTKSKIETLIQKQIDNSNALEEYKNYKASFDLADKIIRLRKSQFKYFPGVGSSSNYLFLHLSFFLGLHEFFLEPREAETAFVAPFLIIDQFSRPFAKEATQEQRITKFQKAMKLLTGFIEYLNLRHEDEFQFIILDNARQDMIEKWNLPHIHFVEDFRNDNALITKEMMKK</sequence>
<evidence type="ECO:0000313" key="1">
    <source>
        <dbReference type="EMBL" id="MCW3808016.1"/>
    </source>
</evidence>
<dbReference type="Gene3D" id="3.40.50.300">
    <property type="entry name" value="P-loop containing nucleotide triphosphate hydrolases"/>
    <property type="match status" value="1"/>
</dbReference>
<dbReference type="GO" id="GO:0006302">
    <property type="term" value="P:double-strand break repair"/>
    <property type="evidence" value="ECO:0007669"/>
    <property type="project" value="InterPro"/>
</dbReference>
<dbReference type="InterPro" id="IPR027417">
    <property type="entry name" value="P-loop_NTPase"/>
</dbReference>
<dbReference type="AlphaFoldDB" id="A0AAE3MHU4"/>
<accession>A0AAE3MHU4</accession>
<evidence type="ECO:0000313" key="2">
    <source>
        <dbReference type="Proteomes" id="UP001207408"/>
    </source>
</evidence>
<protein>
    <submittedName>
        <fullName evidence="1">DUF3732 domain-containing protein</fullName>
    </submittedName>
</protein>
<comment type="caution">
    <text evidence="1">The sequence shown here is derived from an EMBL/GenBank/DDBJ whole genome shotgun (WGS) entry which is preliminary data.</text>
</comment>
<dbReference type="Proteomes" id="UP001207408">
    <property type="component" value="Unassembled WGS sequence"/>
</dbReference>
<keyword evidence="2" id="KW-1185">Reference proteome</keyword>
<organism evidence="1 2">
    <name type="scientific">Plebeiibacterium marinum</name>
    <dbReference type="NCBI Taxonomy" id="2992111"/>
    <lineage>
        <taxon>Bacteria</taxon>
        <taxon>Pseudomonadati</taxon>
        <taxon>Bacteroidota</taxon>
        <taxon>Bacteroidia</taxon>
        <taxon>Marinilabiliales</taxon>
        <taxon>Marinilabiliaceae</taxon>
        <taxon>Plebeiibacterium</taxon>
    </lineage>
</organism>
<dbReference type="Pfam" id="PF12532">
    <property type="entry name" value="DUF3732"/>
    <property type="match status" value="1"/>
</dbReference>
<name>A0AAE3MHU4_9BACT</name>
<dbReference type="EMBL" id="JAPDPI010000079">
    <property type="protein sequence ID" value="MCW3808016.1"/>
    <property type="molecule type" value="Genomic_DNA"/>
</dbReference>
<dbReference type="InterPro" id="IPR022205">
    <property type="entry name" value="DUF3732"/>
</dbReference>
<gene>
    <name evidence="1" type="ORF">OM074_20500</name>
</gene>
<dbReference type="RefSeq" id="WP_301202547.1">
    <property type="nucleotide sequence ID" value="NZ_JAPDPI010000079.1"/>
</dbReference>
<proteinExistence type="predicted"/>